<accession>A0A371PIX2</accession>
<reference evidence="2 3" key="1">
    <citation type="submission" date="2018-08" db="EMBL/GenBank/DDBJ databases">
        <title>Paenibacillus sp. M4BSY-1, whole genome shotgun sequence.</title>
        <authorList>
            <person name="Tuo L."/>
        </authorList>
    </citation>
    <scope>NUCLEOTIDE SEQUENCE [LARGE SCALE GENOMIC DNA]</scope>
    <source>
        <strain evidence="2 3">M4BSY-1</strain>
    </source>
</reference>
<dbReference type="PANTHER" id="PTHR43649">
    <property type="entry name" value="ARABINOSE-BINDING PROTEIN-RELATED"/>
    <property type="match status" value="1"/>
</dbReference>
<name>A0A371PIX2_9BACL</name>
<dbReference type="PROSITE" id="PS51257">
    <property type="entry name" value="PROKAR_LIPOPROTEIN"/>
    <property type="match status" value="1"/>
</dbReference>
<evidence type="ECO:0000313" key="2">
    <source>
        <dbReference type="EMBL" id="REK75865.1"/>
    </source>
</evidence>
<dbReference type="RefSeq" id="WP_116042400.1">
    <property type="nucleotide sequence ID" value="NZ_QUBQ01000001.1"/>
</dbReference>
<keyword evidence="1" id="KW-0732">Signal</keyword>
<dbReference type="EMBL" id="QUBQ01000001">
    <property type="protein sequence ID" value="REK75865.1"/>
    <property type="molecule type" value="Genomic_DNA"/>
</dbReference>
<comment type="caution">
    <text evidence="2">The sequence shown here is derived from an EMBL/GenBank/DDBJ whole genome shotgun (WGS) entry which is preliminary data.</text>
</comment>
<feature type="signal peptide" evidence="1">
    <location>
        <begin position="1"/>
        <end position="25"/>
    </location>
</feature>
<proteinExistence type="predicted"/>
<evidence type="ECO:0000256" key="1">
    <source>
        <dbReference type="SAM" id="SignalP"/>
    </source>
</evidence>
<dbReference type="AlphaFoldDB" id="A0A371PIX2"/>
<dbReference type="PANTHER" id="PTHR43649:SF12">
    <property type="entry name" value="DIACETYLCHITOBIOSE BINDING PROTEIN DASA"/>
    <property type="match status" value="1"/>
</dbReference>
<organism evidence="2 3">
    <name type="scientific">Paenibacillus paeoniae</name>
    <dbReference type="NCBI Taxonomy" id="2292705"/>
    <lineage>
        <taxon>Bacteria</taxon>
        <taxon>Bacillati</taxon>
        <taxon>Bacillota</taxon>
        <taxon>Bacilli</taxon>
        <taxon>Bacillales</taxon>
        <taxon>Paenibacillaceae</taxon>
        <taxon>Paenibacillus</taxon>
    </lineage>
</organism>
<dbReference type="Proteomes" id="UP000261905">
    <property type="component" value="Unassembled WGS sequence"/>
</dbReference>
<protein>
    <submittedName>
        <fullName evidence="2">Extracellular solute-binding protein</fullName>
    </submittedName>
</protein>
<dbReference type="InterPro" id="IPR006059">
    <property type="entry name" value="SBP"/>
</dbReference>
<dbReference type="SUPFAM" id="SSF53850">
    <property type="entry name" value="Periplasmic binding protein-like II"/>
    <property type="match status" value="1"/>
</dbReference>
<dbReference type="OrthoDB" id="9769685at2"/>
<gene>
    <name evidence="2" type="ORF">DX130_01960</name>
</gene>
<dbReference type="Pfam" id="PF01547">
    <property type="entry name" value="SBP_bac_1"/>
    <property type="match status" value="1"/>
</dbReference>
<sequence>MTMKTFKSVTAMALALVMLVSLMTACSSNNSKPGDGKEQPGTNAPHSKVVIPFWITPQDTGITAWFRKWTNEFNQSHDGVEVKLEFVPQDAWQQKLKAAQSNGTAPQIAYTNYASIPMSVEEGMYAALDDYMDPKLFEDLYGNIKEIVSIGDNHYSYPVFVEPYQLLFYRKDFFEEVGLDPESPPTSWKQLIDMAAQLTKQGRFGLAVPGSGDVAWTHWAFQNMIGHFPISDDWSHATVNDESYRELFSFWKTLYDEKVVPKQALSEAWDIKPLAEGRVAMGFNGSWAIGNLKNEYADIADKVGVAVAPTPDGITEGKTTAALGGYALTLDGKAKNPKEAAEFISYLVAGDPQIMKEFFETSQYSKFSARQSVDELINKEPGVSDDPYRDIILKQVIPFAKPEPWYSFDISSIYGTALETVISNGVPVDDALAKLEKDINDYIKVHNYANKNPKQNQ</sequence>
<keyword evidence="3" id="KW-1185">Reference proteome</keyword>
<feature type="chain" id="PRO_5039405780" evidence="1">
    <location>
        <begin position="26"/>
        <end position="457"/>
    </location>
</feature>
<evidence type="ECO:0000313" key="3">
    <source>
        <dbReference type="Proteomes" id="UP000261905"/>
    </source>
</evidence>
<dbReference type="InterPro" id="IPR050490">
    <property type="entry name" value="Bact_solute-bd_prot1"/>
</dbReference>
<dbReference type="Gene3D" id="3.40.190.10">
    <property type="entry name" value="Periplasmic binding protein-like II"/>
    <property type="match status" value="1"/>
</dbReference>